<dbReference type="STRING" id="1802525.A2975_03150"/>
<name>A0A1F8BY31_9BACT</name>
<gene>
    <name evidence="2" type="ORF">A2975_03150</name>
</gene>
<dbReference type="InterPro" id="IPR035093">
    <property type="entry name" value="RelE/ParE_toxin_dom_sf"/>
</dbReference>
<evidence type="ECO:0000313" key="2">
    <source>
        <dbReference type="EMBL" id="OGM68489.1"/>
    </source>
</evidence>
<evidence type="ECO:0008006" key="4">
    <source>
        <dbReference type="Google" id="ProtNLM"/>
    </source>
</evidence>
<reference evidence="2 3" key="1">
    <citation type="journal article" date="2016" name="Nat. Commun.">
        <title>Thousands of microbial genomes shed light on interconnected biogeochemical processes in an aquifer system.</title>
        <authorList>
            <person name="Anantharaman K."/>
            <person name="Brown C.T."/>
            <person name="Hug L.A."/>
            <person name="Sharon I."/>
            <person name="Castelle C.J."/>
            <person name="Probst A.J."/>
            <person name="Thomas B.C."/>
            <person name="Singh A."/>
            <person name="Wilkins M.J."/>
            <person name="Karaoz U."/>
            <person name="Brodie E.L."/>
            <person name="Williams K.H."/>
            <person name="Hubbard S.S."/>
            <person name="Banfield J.F."/>
        </authorList>
    </citation>
    <scope>NUCLEOTIDE SEQUENCE [LARGE SCALE GENOMIC DNA]</scope>
</reference>
<dbReference type="InterPro" id="IPR052747">
    <property type="entry name" value="TA_system_RelE_toxin"/>
</dbReference>
<dbReference type="PANTHER" id="PTHR38813">
    <property type="match status" value="1"/>
</dbReference>
<accession>A0A1F8BY31</accession>
<protein>
    <recommendedName>
        <fullName evidence="4">Plasmid stabilization protein</fullName>
    </recommendedName>
</protein>
<organism evidence="2 3">
    <name type="scientific">Candidatus Woesebacteria bacterium RIFCSPLOWO2_01_FULL_44_14</name>
    <dbReference type="NCBI Taxonomy" id="1802525"/>
    <lineage>
        <taxon>Bacteria</taxon>
        <taxon>Candidatus Woeseibacteriota</taxon>
    </lineage>
</organism>
<comment type="caution">
    <text evidence="2">The sequence shown here is derived from an EMBL/GenBank/DDBJ whole genome shotgun (WGS) entry which is preliminary data.</text>
</comment>
<proteinExistence type="predicted"/>
<dbReference type="Proteomes" id="UP000178429">
    <property type="component" value="Unassembled WGS sequence"/>
</dbReference>
<dbReference type="EMBL" id="MGHL01000023">
    <property type="protein sequence ID" value="OGM68489.1"/>
    <property type="molecule type" value="Genomic_DNA"/>
</dbReference>
<dbReference type="Pfam" id="PF05016">
    <property type="entry name" value="ParE_toxin"/>
    <property type="match status" value="1"/>
</dbReference>
<sequence>MSYKIESHKRFRKDIKKVPKHHQKNIHRVILELANNPKKKPPNSTALKGEKDVYRIRFGKYRLIVSLKHPAKEIFIIGVVPRGEVYKILERLLG</sequence>
<evidence type="ECO:0000256" key="1">
    <source>
        <dbReference type="ARBA" id="ARBA00022649"/>
    </source>
</evidence>
<dbReference type="SUPFAM" id="SSF143011">
    <property type="entry name" value="RelE-like"/>
    <property type="match status" value="1"/>
</dbReference>
<dbReference type="AlphaFoldDB" id="A0A1F8BY31"/>
<evidence type="ECO:0000313" key="3">
    <source>
        <dbReference type="Proteomes" id="UP000178429"/>
    </source>
</evidence>
<dbReference type="Gene3D" id="3.30.2310.20">
    <property type="entry name" value="RelE-like"/>
    <property type="match status" value="1"/>
</dbReference>
<dbReference type="InterPro" id="IPR007712">
    <property type="entry name" value="RelE/ParE_toxin"/>
</dbReference>
<keyword evidence="1" id="KW-1277">Toxin-antitoxin system</keyword>
<dbReference type="PANTHER" id="PTHR38813:SF1">
    <property type="entry name" value="TOXIN RELE1-RELATED"/>
    <property type="match status" value="1"/>
</dbReference>